<feature type="coiled-coil region" evidence="8">
    <location>
        <begin position="364"/>
        <end position="402"/>
    </location>
</feature>
<evidence type="ECO:0000256" key="1">
    <source>
        <dbReference type="ARBA" id="ARBA00004442"/>
    </source>
</evidence>
<protein>
    <submittedName>
        <fullName evidence="9">TolC family protein</fullName>
    </submittedName>
</protein>
<dbReference type="EMBL" id="JAJBZG010000002">
    <property type="protein sequence ID" value="MCB7480539.1"/>
    <property type="molecule type" value="Genomic_DNA"/>
</dbReference>
<organism evidence="9 10">
    <name type="scientific">Christiangramia sediminis</name>
    <dbReference type="NCBI Taxonomy" id="2881336"/>
    <lineage>
        <taxon>Bacteria</taxon>
        <taxon>Pseudomonadati</taxon>
        <taxon>Bacteroidota</taxon>
        <taxon>Flavobacteriia</taxon>
        <taxon>Flavobacteriales</taxon>
        <taxon>Flavobacteriaceae</taxon>
        <taxon>Christiangramia</taxon>
    </lineage>
</organism>
<dbReference type="GO" id="GO:0015288">
    <property type="term" value="F:porin activity"/>
    <property type="evidence" value="ECO:0007669"/>
    <property type="project" value="TreeGrafter"/>
</dbReference>
<evidence type="ECO:0000313" key="9">
    <source>
        <dbReference type="EMBL" id="MCB7480539.1"/>
    </source>
</evidence>
<evidence type="ECO:0000256" key="8">
    <source>
        <dbReference type="SAM" id="Coils"/>
    </source>
</evidence>
<dbReference type="Pfam" id="PF02321">
    <property type="entry name" value="OEP"/>
    <property type="match status" value="2"/>
</dbReference>
<dbReference type="GO" id="GO:0015562">
    <property type="term" value="F:efflux transmembrane transporter activity"/>
    <property type="evidence" value="ECO:0007669"/>
    <property type="project" value="InterPro"/>
</dbReference>
<evidence type="ECO:0000256" key="5">
    <source>
        <dbReference type="ARBA" id="ARBA00022692"/>
    </source>
</evidence>
<dbReference type="RefSeq" id="WP_229338640.1">
    <property type="nucleotide sequence ID" value="NZ_JAJBZG010000002.1"/>
</dbReference>
<dbReference type="SUPFAM" id="SSF56954">
    <property type="entry name" value="Outer membrane efflux proteins (OEP)"/>
    <property type="match status" value="1"/>
</dbReference>
<keyword evidence="10" id="KW-1185">Reference proteome</keyword>
<dbReference type="InterPro" id="IPR003423">
    <property type="entry name" value="OMP_efflux"/>
</dbReference>
<gene>
    <name evidence="9" type="ORF">LGQ90_04610</name>
</gene>
<comment type="similarity">
    <text evidence="2">Belongs to the outer membrane factor (OMF) (TC 1.B.17) family.</text>
</comment>
<keyword evidence="8" id="KW-0175">Coiled coil</keyword>
<dbReference type="PANTHER" id="PTHR30026:SF20">
    <property type="entry name" value="OUTER MEMBRANE PROTEIN TOLC"/>
    <property type="match status" value="1"/>
</dbReference>
<evidence type="ECO:0000256" key="7">
    <source>
        <dbReference type="ARBA" id="ARBA00023237"/>
    </source>
</evidence>
<name>A0A9X1LHR9_9FLAO</name>
<evidence type="ECO:0000256" key="2">
    <source>
        <dbReference type="ARBA" id="ARBA00007613"/>
    </source>
</evidence>
<evidence type="ECO:0000313" key="10">
    <source>
        <dbReference type="Proteomes" id="UP001139414"/>
    </source>
</evidence>
<accession>A0A9X1LHR9</accession>
<evidence type="ECO:0000256" key="3">
    <source>
        <dbReference type="ARBA" id="ARBA00022448"/>
    </source>
</evidence>
<comment type="subcellular location">
    <subcellularLocation>
        <location evidence="1">Cell outer membrane</location>
    </subcellularLocation>
</comment>
<keyword evidence="4" id="KW-1134">Transmembrane beta strand</keyword>
<dbReference type="PANTHER" id="PTHR30026">
    <property type="entry name" value="OUTER MEMBRANE PROTEIN TOLC"/>
    <property type="match status" value="1"/>
</dbReference>
<proteinExistence type="inferred from homology"/>
<comment type="caution">
    <text evidence="9">The sequence shown here is derived from an EMBL/GenBank/DDBJ whole genome shotgun (WGS) entry which is preliminary data.</text>
</comment>
<evidence type="ECO:0000256" key="4">
    <source>
        <dbReference type="ARBA" id="ARBA00022452"/>
    </source>
</evidence>
<dbReference type="Gene3D" id="1.20.1600.10">
    <property type="entry name" value="Outer membrane efflux proteins (OEP)"/>
    <property type="match status" value="1"/>
</dbReference>
<evidence type="ECO:0000256" key="6">
    <source>
        <dbReference type="ARBA" id="ARBA00023136"/>
    </source>
</evidence>
<sequence>MKKFIILFLIITNVLSAQNSSENGLSLEECINLAIDNNINFKRSSLRSETEELNFRATKSQVLPTINGSYSYAVNKGRSIDPYTNDVIDQQFSFSNAGLRLNARIFNGFELRNSIQRDRYNMEAAEAEKEAERQQLILDVTLAYFQILNNRDLLELAKLRLESTKKQTNRVQTLNEQGEGNPADYTDIQGQISNDRSAVIAAENQLKQSNLELAQLLNIDSQISIENFQVLPEITAYDLTAEEVYSESLENLEVFEGRRLRLDAAEEDVAVARSLFSPEVSLFAQMNTNFSSLASLLNETGTQVVETGQFINIDGINYAVQSNQSQFSQQNIPYIDQLNNNLSSVAGVSINIPVFNGFRAKREVTLKKIQLKDAELELEDTKNQYQQAIKQAYNAMQAAYDNYFVLQEQVASYEESYRVNEIRFQNGVSNIVEFIISKNNLDRSRINLANTKYEFLIRVKVLDYYRGANFSS</sequence>
<dbReference type="GO" id="GO:0009279">
    <property type="term" value="C:cell outer membrane"/>
    <property type="evidence" value="ECO:0007669"/>
    <property type="project" value="UniProtKB-SubCell"/>
</dbReference>
<reference evidence="9" key="1">
    <citation type="submission" date="2021-10" db="EMBL/GenBank/DDBJ databases">
        <title>Gramella sp. ASW11-100T, isolated from marine sediment.</title>
        <authorList>
            <person name="Xia C."/>
        </authorList>
    </citation>
    <scope>NUCLEOTIDE SEQUENCE</scope>
    <source>
        <strain evidence="9">ASW11-100</strain>
    </source>
</reference>
<dbReference type="InterPro" id="IPR051906">
    <property type="entry name" value="TolC-like"/>
</dbReference>
<dbReference type="Proteomes" id="UP001139414">
    <property type="component" value="Unassembled WGS sequence"/>
</dbReference>
<keyword evidence="7" id="KW-0998">Cell outer membrane</keyword>
<keyword evidence="6" id="KW-0472">Membrane</keyword>
<keyword evidence="5" id="KW-0812">Transmembrane</keyword>
<keyword evidence="3" id="KW-0813">Transport</keyword>
<dbReference type="AlphaFoldDB" id="A0A9X1LHR9"/>
<dbReference type="GO" id="GO:1990281">
    <property type="term" value="C:efflux pump complex"/>
    <property type="evidence" value="ECO:0007669"/>
    <property type="project" value="TreeGrafter"/>
</dbReference>